<dbReference type="OrthoDB" id="5917609at2759"/>
<dbReference type="STRING" id="225164.V4BNQ7"/>
<feature type="domain" description="SLED" evidence="1">
    <location>
        <begin position="4"/>
        <end position="78"/>
    </location>
</feature>
<feature type="non-terminal residue" evidence="2">
    <location>
        <position position="1"/>
    </location>
</feature>
<organism evidence="2 3">
    <name type="scientific">Lottia gigantea</name>
    <name type="common">Giant owl limpet</name>
    <dbReference type="NCBI Taxonomy" id="225164"/>
    <lineage>
        <taxon>Eukaryota</taxon>
        <taxon>Metazoa</taxon>
        <taxon>Spiralia</taxon>
        <taxon>Lophotrochozoa</taxon>
        <taxon>Mollusca</taxon>
        <taxon>Gastropoda</taxon>
        <taxon>Patellogastropoda</taxon>
        <taxon>Lottioidea</taxon>
        <taxon>Lottiidae</taxon>
        <taxon>Lottia</taxon>
    </lineage>
</organism>
<dbReference type="CTD" id="20232210"/>
<dbReference type="Gene3D" id="3.90.1150.190">
    <property type="entry name" value="SLED domain"/>
    <property type="match status" value="1"/>
</dbReference>
<dbReference type="Pfam" id="PF12140">
    <property type="entry name" value="SLED"/>
    <property type="match status" value="1"/>
</dbReference>
<protein>
    <recommendedName>
        <fullName evidence="1">SLED domain-containing protein</fullName>
    </recommendedName>
</protein>
<accession>V4BNQ7</accession>
<dbReference type="EMBL" id="KB202408">
    <property type="protein sequence ID" value="ESO90519.1"/>
    <property type="molecule type" value="Genomic_DNA"/>
</dbReference>
<evidence type="ECO:0000313" key="2">
    <source>
        <dbReference type="EMBL" id="ESO90519.1"/>
    </source>
</evidence>
<reference evidence="2 3" key="1">
    <citation type="journal article" date="2013" name="Nature">
        <title>Insights into bilaterian evolution from three spiralian genomes.</title>
        <authorList>
            <person name="Simakov O."/>
            <person name="Marletaz F."/>
            <person name="Cho S.J."/>
            <person name="Edsinger-Gonzales E."/>
            <person name="Havlak P."/>
            <person name="Hellsten U."/>
            <person name="Kuo D.H."/>
            <person name="Larsson T."/>
            <person name="Lv J."/>
            <person name="Arendt D."/>
            <person name="Savage R."/>
            <person name="Osoegawa K."/>
            <person name="de Jong P."/>
            <person name="Grimwood J."/>
            <person name="Chapman J.A."/>
            <person name="Shapiro H."/>
            <person name="Aerts A."/>
            <person name="Otillar R.P."/>
            <person name="Terry A.Y."/>
            <person name="Boore J.L."/>
            <person name="Grigoriev I.V."/>
            <person name="Lindberg D.R."/>
            <person name="Seaver E.C."/>
            <person name="Weisblat D.A."/>
            <person name="Putnam N.H."/>
            <person name="Rokhsar D.S."/>
        </authorList>
    </citation>
    <scope>NUCLEOTIDE SEQUENCE [LARGE SCALE GENOMIC DNA]</scope>
</reference>
<dbReference type="RefSeq" id="XP_009058840.1">
    <property type="nucleotide sequence ID" value="XM_009060592.1"/>
</dbReference>
<dbReference type="InterPro" id="IPR021987">
    <property type="entry name" value="SLED"/>
</dbReference>
<gene>
    <name evidence="2" type="ORF">LOTGIDRAFT_123211</name>
</gene>
<dbReference type="Proteomes" id="UP000030746">
    <property type="component" value="Unassembled WGS sequence"/>
</dbReference>
<proteinExistence type="predicted"/>
<name>V4BNQ7_LOTGI</name>
<sequence>ETWCPKIYFNHKCFSGPYLSKFRIAELPRCVGPGPIVLVMKEVLSMLINVAYKSCRVLRELQLDGPSNPSMHQQHLKAK</sequence>
<evidence type="ECO:0000259" key="1">
    <source>
        <dbReference type="Pfam" id="PF12140"/>
    </source>
</evidence>
<evidence type="ECO:0000313" key="3">
    <source>
        <dbReference type="Proteomes" id="UP000030746"/>
    </source>
</evidence>
<keyword evidence="3" id="KW-1185">Reference proteome</keyword>
<dbReference type="HOGENOM" id="CLU_178946_0_0_1"/>
<dbReference type="KEGG" id="lgi:LOTGIDRAFT_123211"/>
<dbReference type="InterPro" id="IPR038348">
    <property type="entry name" value="SLED_sf"/>
</dbReference>
<dbReference type="GeneID" id="20232210"/>
<dbReference type="AlphaFoldDB" id="V4BNQ7"/>